<dbReference type="EMBL" id="KZ303497">
    <property type="protein sequence ID" value="PIA16886.1"/>
    <property type="molecule type" value="Genomic_DNA"/>
</dbReference>
<reference evidence="3 4" key="1">
    <citation type="journal article" date="2015" name="Genome Biol. Evol.">
        <title>Phylogenomic analyses indicate that early fungi evolved digesting cell walls of algal ancestors of land plants.</title>
        <authorList>
            <person name="Chang Y."/>
            <person name="Wang S."/>
            <person name="Sekimoto S."/>
            <person name="Aerts A.L."/>
            <person name="Choi C."/>
            <person name="Clum A."/>
            <person name="LaButti K.M."/>
            <person name="Lindquist E.A."/>
            <person name="Yee Ngan C."/>
            <person name="Ohm R.A."/>
            <person name="Salamov A.A."/>
            <person name="Grigoriev I.V."/>
            <person name="Spatafora J.W."/>
            <person name="Berbee M.L."/>
        </authorList>
    </citation>
    <scope>NUCLEOTIDE SEQUENCE [LARGE SCALE GENOMIC DNA]</scope>
    <source>
        <strain evidence="3 4">NRRL 1564</strain>
    </source>
</reference>
<evidence type="ECO:0000256" key="1">
    <source>
        <dbReference type="SAM" id="Coils"/>
    </source>
</evidence>
<feature type="compositionally biased region" description="Basic residues" evidence="2">
    <location>
        <begin position="18"/>
        <end position="30"/>
    </location>
</feature>
<dbReference type="OrthoDB" id="5590018at2759"/>
<evidence type="ECO:0000256" key="2">
    <source>
        <dbReference type="SAM" id="MobiDB-lite"/>
    </source>
</evidence>
<dbReference type="AlphaFoldDB" id="A0A2G5BCZ6"/>
<organism evidence="3 4">
    <name type="scientific">Coemansia reversa (strain ATCC 12441 / NRRL 1564)</name>
    <dbReference type="NCBI Taxonomy" id="763665"/>
    <lineage>
        <taxon>Eukaryota</taxon>
        <taxon>Fungi</taxon>
        <taxon>Fungi incertae sedis</taxon>
        <taxon>Zoopagomycota</taxon>
        <taxon>Kickxellomycotina</taxon>
        <taxon>Kickxellomycetes</taxon>
        <taxon>Kickxellales</taxon>
        <taxon>Kickxellaceae</taxon>
        <taxon>Coemansia</taxon>
    </lineage>
</organism>
<keyword evidence="1" id="KW-0175">Coiled coil</keyword>
<feature type="region of interest" description="Disordered" evidence="2">
    <location>
        <begin position="1"/>
        <end position="39"/>
    </location>
</feature>
<feature type="coiled-coil region" evidence="1">
    <location>
        <begin position="86"/>
        <end position="149"/>
    </location>
</feature>
<keyword evidence="4" id="KW-1185">Reference proteome</keyword>
<name>A0A2G5BCZ6_COERN</name>
<evidence type="ECO:0000313" key="4">
    <source>
        <dbReference type="Proteomes" id="UP000242474"/>
    </source>
</evidence>
<accession>A0A2G5BCZ6</accession>
<dbReference type="Proteomes" id="UP000242474">
    <property type="component" value="Unassembled WGS sequence"/>
</dbReference>
<protein>
    <submittedName>
        <fullName evidence="3">Uncharacterized protein</fullName>
    </submittedName>
</protein>
<sequence length="517" mass="57967">MGYKYPKYAASSSGSAQHHTKRRRTNKGKKPAYIGSSTEVDAETTSEMSILSALPRGFPSPPSGYEFLFKAWGSMWYESYGTPNASSDLRKKLLEFKEAVEAAQNNRISVHGNAVGLQSRALEIQSGVLDDILEAIANLQRKSDKIDATVAINNKDDYAAHIKYIGDLIDKLTATDVQENNTLERHIEAVDNTHNATKMDETHRAVQEHLENAYVVSVRFRYTKLTCPLELIHTDKHIELPLYPVVSAAPNPQWCFDYRFVRMVEVFQDEMLFKHHVLSICRFPSASRNTANYHHPRYFADKHGVGSFFKAEVVKRAIMIIAMAHNDARILAIDGHLPDDADMFLRVCISPEVDKIIESKVVVEFGLSPEHINKFRAPFPLPSASPLERLQYKAAFPLLGFESVLQQAHFYARDKSSAPSVFSSVNTKYAIVTTFNELWVLQMHDDGAGDSDRIVVSSCFWVNNATPHISFVVAYVLHLVIEDMMANPDDYASPVSDLLATEGEDSVPPVLKSAQRS</sequence>
<gene>
    <name evidence="3" type="ORF">COEREDRAFT_97164</name>
</gene>
<evidence type="ECO:0000313" key="3">
    <source>
        <dbReference type="EMBL" id="PIA16886.1"/>
    </source>
</evidence>
<proteinExistence type="predicted"/>